<dbReference type="EMBL" id="PVNP01000013">
    <property type="protein sequence ID" value="PRO75300.1"/>
    <property type="molecule type" value="Genomic_DNA"/>
</dbReference>
<protein>
    <recommendedName>
        <fullName evidence="3">Response regulatory domain-containing protein</fullName>
    </recommendedName>
</protein>
<dbReference type="SUPFAM" id="SSF52172">
    <property type="entry name" value="CheY-like"/>
    <property type="match status" value="1"/>
</dbReference>
<dbReference type="InterPro" id="IPR001789">
    <property type="entry name" value="Sig_transdc_resp-reg_receiver"/>
</dbReference>
<evidence type="ECO:0000256" key="2">
    <source>
        <dbReference type="PROSITE-ProRule" id="PRU00169"/>
    </source>
</evidence>
<dbReference type="GO" id="GO:0016791">
    <property type="term" value="F:phosphatase activity"/>
    <property type="evidence" value="ECO:0007669"/>
    <property type="project" value="TreeGrafter"/>
</dbReference>
<feature type="modified residue" description="4-aspartylphosphate" evidence="2">
    <location>
        <position position="61"/>
    </location>
</feature>
<feature type="domain" description="Response regulatory" evidence="3">
    <location>
        <begin position="12"/>
        <end position="126"/>
    </location>
</feature>
<dbReference type="AlphaFoldDB" id="A0A2S9VFR2"/>
<dbReference type="RefSeq" id="WP_105933106.1">
    <property type="nucleotide sequence ID" value="NZ_PVNP01000013.1"/>
</dbReference>
<dbReference type="CDD" id="cd16936">
    <property type="entry name" value="HATPase_RsbW-like"/>
    <property type="match status" value="1"/>
</dbReference>
<comment type="caution">
    <text evidence="4">The sequence shown here is derived from an EMBL/GenBank/DDBJ whole genome shotgun (WGS) entry which is preliminary data.</text>
</comment>
<dbReference type="Gene3D" id="3.30.565.10">
    <property type="entry name" value="Histidine kinase-like ATPase, C-terminal domain"/>
    <property type="match status" value="1"/>
</dbReference>
<dbReference type="InterPro" id="IPR003594">
    <property type="entry name" value="HATPase_dom"/>
</dbReference>
<dbReference type="InterPro" id="IPR001932">
    <property type="entry name" value="PPM-type_phosphatase-like_dom"/>
</dbReference>
<sequence>MNSQETPKPTESVLVVDDDPIFCELLVSDLMLRGVKIFSAFAIEDAREVIKKHHFDVVILDNHLPDGQGTDLLPDLQQMELPPYVMMVSADDQLNSISNSFSQGVHDYIVKPVSVELLWEKIRNLLTFKRTSLDLANKYQLLQQLLSEKAQEESLAQHVYQNMANSQCDLPDFAAVRSRPMTNFSGDTIFSPPNPSGKIQLILADAMGHGLAAAICIIPIVTTAKAMANKGKTIDEIFHEINRKLYTEIPDDRFVALLGIEICPYSSTVTIVNAGLPDVLCCCKQGEVKRFRSKAMPLGIMEPGEFSIQPEQIPLEEIQQLALYTDGIIEQTNPAGEAYSSARLISQAEQLAGNDESLIHIMDDCLQFAEGNAIEDDITLCVINGEALRSQLQTRTEEEPVSFGEIDYQFCIRGKVIASLDVLNQAMNIMQNSGLPRDLCQKAFTVLAELINNALDHGILHLDSNLKNDFEGFATYLALREERLSSLTNNDQLTIQIYTNSTTFIKISVEDSGSGFALPDSSADQQGLSGRGLGLVQAMSQSVERNARGNRTTISIARN</sequence>
<gene>
    <name evidence="4" type="ORF">C6Y40_02080</name>
</gene>
<keyword evidence="5" id="KW-1185">Reference proteome</keyword>
<keyword evidence="2" id="KW-0597">Phosphoprotein</keyword>
<evidence type="ECO:0000313" key="5">
    <source>
        <dbReference type="Proteomes" id="UP000238949"/>
    </source>
</evidence>
<accession>A0A2S9VFR2</accession>
<dbReference type="PROSITE" id="PS50110">
    <property type="entry name" value="RESPONSE_REGULATORY"/>
    <property type="match status" value="1"/>
</dbReference>
<dbReference type="CDD" id="cd00156">
    <property type="entry name" value="REC"/>
    <property type="match status" value="1"/>
</dbReference>
<dbReference type="PANTHER" id="PTHR43156:SF2">
    <property type="entry name" value="STAGE II SPORULATION PROTEIN E"/>
    <property type="match status" value="1"/>
</dbReference>
<dbReference type="Pfam" id="PF07228">
    <property type="entry name" value="SpoIIE"/>
    <property type="match status" value="1"/>
</dbReference>
<dbReference type="Proteomes" id="UP000238949">
    <property type="component" value="Unassembled WGS sequence"/>
</dbReference>
<dbReference type="InterPro" id="IPR036457">
    <property type="entry name" value="PPM-type-like_dom_sf"/>
</dbReference>
<dbReference type="Pfam" id="PF00072">
    <property type="entry name" value="Response_reg"/>
    <property type="match status" value="1"/>
</dbReference>
<dbReference type="SMART" id="SM00331">
    <property type="entry name" value="PP2C_SIG"/>
    <property type="match status" value="1"/>
</dbReference>
<keyword evidence="1" id="KW-0378">Hydrolase</keyword>
<dbReference type="Pfam" id="PF13581">
    <property type="entry name" value="HATPase_c_2"/>
    <property type="match status" value="1"/>
</dbReference>
<dbReference type="SMART" id="SM00448">
    <property type="entry name" value="REC"/>
    <property type="match status" value="1"/>
</dbReference>
<dbReference type="Gene3D" id="3.60.40.10">
    <property type="entry name" value="PPM-type phosphatase domain"/>
    <property type="match status" value="1"/>
</dbReference>
<evidence type="ECO:0000313" key="4">
    <source>
        <dbReference type="EMBL" id="PRO75300.1"/>
    </source>
</evidence>
<dbReference type="Gene3D" id="3.40.50.2300">
    <property type="match status" value="1"/>
</dbReference>
<dbReference type="PANTHER" id="PTHR43156">
    <property type="entry name" value="STAGE II SPORULATION PROTEIN E-RELATED"/>
    <property type="match status" value="1"/>
</dbReference>
<dbReference type="SUPFAM" id="SSF55874">
    <property type="entry name" value="ATPase domain of HSP90 chaperone/DNA topoisomerase II/histidine kinase"/>
    <property type="match status" value="1"/>
</dbReference>
<name>A0A2S9VFR2_9ALTE</name>
<dbReference type="InterPro" id="IPR036890">
    <property type="entry name" value="HATPase_C_sf"/>
</dbReference>
<dbReference type="GO" id="GO:0000160">
    <property type="term" value="P:phosphorelay signal transduction system"/>
    <property type="evidence" value="ECO:0007669"/>
    <property type="project" value="InterPro"/>
</dbReference>
<dbReference type="InterPro" id="IPR052016">
    <property type="entry name" value="Bact_Sigma-Reg"/>
</dbReference>
<dbReference type="OrthoDB" id="9811749at2"/>
<organism evidence="4 5">
    <name type="scientific">Alteromonas alba</name>
    <dbReference type="NCBI Taxonomy" id="2079529"/>
    <lineage>
        <taxon>Bacteria</taxon>
        <taxon>Pseudomonadati</taxon>
        <taxon>Pseudomonadota</taxon>
        <taxon>Gammaproteobacteria</taxon>
        <taxon>Alteromonadales</taxon>
        <taxon>Alteromonadaceae</taxon>
        <taxon>Alteromonas/Salinimonas group</taxon>
        <taxon>Alteromonas</taxon>
    </lineage>
</organism>
<reference evidence="5" key="1">
    <citation type="journal article" date="2020" name="Int. J. Syst. Evol. Microbiol.">
        <title>Alteromonas alba sp. nov., a marine bacterium isolated from the seawater of the West Pacific Ocean.</title>
        <authorList>
            <person name="Sun C."/>
            <person name="Wu Y.-H."/>
            <person name="Xamxidin M."/>
            <person name="Cheng H."/>
            <person name="Xu X.-W."/>
        </authorList>
    </citation>
    <scope>NUCLEOTIDE SEQUENCE [LARGE SCALE GENOMIC DNA]</scope>
    <source>
        <strain evidence="5">190</strain>
    </source>
</reference>
<evidence type="ECO:0000256" key="1">
    <source>
        <dbReference type="ARBA" id="ARBA00022801"/>
    </source>
</evidence>
<proteinExistence type="predicted"/>
<evidence type="ECO:0000259" key="3">
    <source>
        <dbReference type="PROSITE" id="PS50110"/>
    </source>
</evidence>
<dbReference type="InterPro" id="IPR011006">
    <property type="entry name" value="CheY-like_superfamily"/>
</dbReference>